<reference evidence="2 3" key="1">
    <citation type="submission" date="2014-07" db="EMBL/GenBank/DDBJ databases">
        <title>Draft genome sequence of Thalassospira profundimaris S25-3-2.</title>
        <authorList>
            <person name="Lai Q."/>
            <person name="Shao Z."/>
        </authorList>
    </citation>
    <scope>NUCLEOTIDE SEQUENCE [LARGE SCALE GENOMIC DNA]</scope>
    <source>
        <strain evidence="2 3">S25-3-2</strain>
    </source>
</reference>
<dbReference type="Proteomes" id="UP000252517">
    <property type="component" value="Unassembled WGS sequence"/>
</dbReference>
<dbReference type="OrthoDB" id="8101431at2"/>
<dbReference type="EMBL" id="JPWH01000015">
    <property type="protein sequence ID" value="RCK45986.1"/>
    <property type="molecule type" value="Genomic_DNA"/>
</dbReference>
<protein>
    <submittedName>
        <fullName evidence="2">Uncharacterized protein</fullName>
    </submittedName>
</protein>
<feature type="signal peptide" evidence="1">
    <location>
        <begin position="1"/>
        <end position="24"/>
    </location>
</feature>
<comment type="caution">
    <text evidence="2">The sequence shown here is derived from an EMBL/GenBank/DDBJ whole genome shotgun (WGS) entry which is preliminary data.</text>
</comment>
<accession>A0A367WX19</accession>
<gene>
    <name evidence="2" type="ORF">TH25_17325</name>
</gene>
<dbReference type="AlphaFoldDB" id="A0A367WX19"/>
<evidence type="ECO:0000313" key="2">
    <source>
        <dbReference type="EMBL" id="RCK45986.1"/>
    </source>
</evidence>
<evidence type="ECO:0000256" key="1">
    <source>
        <dbReference type="SAM" id="SignalP"/>
    </source>
</evidence>
<feature type="chain" id="PRO_5016901592" evidence="1">
    <location>
        <begin position="25"/>
        <end position="112"/>
    </location>
</feature>
<name>A0A367WX19_9PROT</name>
<organism evidence="2 3">
    <name type="scientific">Thalassospira profundimaris</name>
    <dbReference type="NCBI Taxonomy" id="502049"/>
    <lineage>
        <taxon>Bacteria</taxon>
        <taxon>Pseudomonadati</taxon>
        <taxon>Pseudomonadota</taxon>
        <taxon>Alphaproteobacteria</taxon>
        <taxon>Rhodospirillales</taxon>
        <taxon>Thalassospiraceae</taxon>
        <taxon>Thalassospira</taxon>
    </lineage>
</organism>
<proteinExistence type="predicted"/>
<sequence length="112" mass="11320">MSKLVRILVIVLLAAFAAGTVAHAASATSMTVKMSLADMNDGNVEDCPSCSGDQGTVPVCDQVCVPSLVAAPVGTALALPLFAYDFAAAPMGDSASLSGPPDPYPPRTNILI</sequence>
<evidence type="ECO:0000313" key="3">
    <source>
        <dbReference type="Proteomes" id="UP000252517"/>
    </source>
</evidence>
<keyword evidence="1" id="KW-0732">Signal</keyword>
<dbReference type="RefSeq" id="WP_114089493.1">
    <property type="nucleotide sequence ID" value="NZ_JPWH01000015.1"/>
</dbReference>